<proteinExistence type="predicted"/>
<organism evidence="3 4">
    <name type="scientific">Microbacterium hydrocarbonoxydans</name>
    <dbReference type="NCBI Taxonomy" id="273678"/>
    <lineage>
        <taxon>Bacteria</taxon>
        <taxon>Bacillati</taxon>
        <taxon>Actinomycetota</taxon>
        <taxon>Actinomycetes</taxon>
        <taxon>Micrococcales</taxon>
        <taxon>Microbacteriaceae</taxon>
        <taxon>Microbacterium</taxon>
    </lineage>
</organism>
<gene>
    <name evidence="3" type="ORF">RS84_00899</name>
</gene>
<keyword evidence="4" id="KW-1185">Reference proteome</keyword>
<accession>A0A0M2HPR8</accession>
<dbReference type="AlphaFoldDB" id="A0A0M2HPR8"/>
<feature type="signal peptide" evidence="2">
    <location>
        <begin position="1"/>
        <end position="31"/>
    </location>
</feature>
<evidence type="ECO:0000256" key="1">
    <source>
        <dbReference type="ARBA" id="ARBA00022729"/>
    </source>
</evidence>
<reference evidence="3 4" key="1">
    <citation type="submission" date="2015-02" db="EMBL/GenBank/DDBJ databases">
        <title>Draft genome sequences of ten Microbacterium spp. with emphasis on heavy metal contaminated environments.</title>
        <authorList>
            <person name="Corretto E."/>
        </authorList>
    </citation>
    <scope>NUCLEOTIDE SEQUENCE [LARGE SCALE GENOMIC DNA]</scope>
    <source>
        <strain evidence="3 4">SA35</strain>
    </source>
</reference>
<evidence type="ECO:0000313" key="3">
    <source>
        <dbReference type="EMBL" id="KJL48732.1"/>
    </source>
</evidence>
<dbReference type="EMBL" id="JYJB01000006">
    <property type="protein sequence ID" value="KJL48732.1"/>
    <property type="molecule type" value="Genomic_DNA"/>
</dbReference>
<dbReference type="OrthoDB" id="366726at2"/>
<dbReference type="PATRIC" id="fig|273678.4.peg.895"/>
<sequence length="398" mass="43355">MRGVRKTLVGRRLLTAGACTAVVALALSACAPSSAPKPKPEADAVELGIPDSEYSLDALIAAAKKEGPLVILDTTGKIVDMAEAFSEKYGIQATGVKMKAGEEAEVVIREGEAGNVKNDLILMPDVQTAVADLIPRGYVQSWFPPDMADVVPKQFQDPAIVTQETNVWAYNTEVYGDTCPVDNIWQLTEDEWHGRISFEDPQLKADYPYWFNQIETYGDDLMAQAYEDEYGEPLKTDEASATAEWVKRLAQNAPVLTNTDDEAAESVGAPGQEKPFMGFVSTAKFRGIADAGLKLGTCAGLQPWVGRAYTKTALIANGTASPNAAKLFIHYLYTQEGIAPQVEDGKRSTNTEIPMAPGEPSGLESVWDQILVFDSSTAQDDFDRVQDWQDFWRISLGN</sequence>
<protein>
    <recommendedName>
        <fullName evidence="5">Iron(III) transport system substrate-binding protein</fullName>
    </recommendedName>
</protein>
<dbReference type="PANTHER" id="PTHR30006">
    <property type="entry name" value="THIAMINE-BINDING PERIPLASMIC PROTEIN-RELATED"/>
    <property type="match status" value="1"/>
</dbReference>
<evidence type="ECO:0000256" key="2">
    <source>
        <dbReference type="SAM" id="SignalP"/>
    </source>
</evidence>
<dbReference type="PROSITE" id="PS51257">
    <property type="entry name" value="PROKAR_LIPOPROTEIN"/>
    <property type="match status" value="1"/>
</dbReference>
<evidence type="ECO:0000313" key="4">
    <source>
        <dbReference type="Proteomes" id="UP000033900"/>
    </source>
</evidence>
<dbReference type="SUPFAM" id="SSF53850">
    <property type="entry name" value="Periplasmic binding protein-like II"/>
    <property type="match status" value="1"/>
</dbReference>
<dbReference type="RefSeq" id="WP_052676210.1">
    <property type="nucleotide sequence ID" value="NZ_JYJB01000006.1"/>
</dbReference>
<feature type="chain" id="PRO_5039398710" description="Iron(III) transport system substrate-binding protein" evidence="2">
    <location>
        <begin position="32"/>
        <end position="398"/>
    </location>
</feature>
<dbReference type="Proteomes" id="UP000033900">
    <property type="component" value="Unassembled WGS sequence"/>
</dbReference>
<keyword evidence="1 2" id="KW-0732">Signal</keyword>
<dbReference type="Gene3D" id="3.40.190.10">
    <property type="entry name" value="Periplasmic binding protein-like II"/>
    <property type="match status" value="2"/>
</dbReference>
<dbReference type="Pfam" id="PF13531">
    <property type="entry name" value="SBP_bac_11"/>
    <property type="match status" value="1"/>
</dbReference>
<evidence type="ECO:0008006" key="5">
    <source>
        <dbReference type="Google" id="ProtNLM"/>
    </source>
</evidence>
<dbReference type="STRING" id="273678.RS84_00899"/>
<comment type="caution">
    <text evidence="3">The sequence shown here is derived from an EMBL/GenBank/DDBJ whole genome shotgun (WGS) entry which is preliminary data.</text>
</comment>
<name>A0A0M2HPR8_9MICO</name>